<evidence type="ECO:0000256" key="3">
    <source>
        <dbReference type="RuleBase" id="RU003560"/>
    </source>
</evidence>
<dbReference type="InterPro" id="IPR015422">
    <property type="entry name" value="PyrdxlP-dep_Trfase_small"/>
</dbReference>
<proteinExistence type="inferred from homology"/>
<dbReference type="InterPro" id="IPR005814">
    <property type="entry name" value="Aminotrans_3"/>
</dbReference>
<dbReference type="CDD" id="cd00610">
    <property type="entry name" value="OAT_like"/>
    <property type="match status" value="1"/>
</dbReference>
<dbReference type="RefSeq" id="WP_145059187.1">
    <property type="nucleotide sequence ID" value="NZ_CP036263.1"/>
</dbReference>
<reference evidence="4 5" key="1">
    <citation type="submission" date="2019-02" db="EMBL/GenBank/DDBJ databases">
        <title>Deep-cultivation of Planctomycetes and their phenomic and genomic characterization uncovers novel biology.</title>
        <authorList>
            <person name="Wiegand S."/>
            <person name="Jogler M."/>
            <person name="Boedeker C."/>
            <person name="Pinto D."/>
            <person name="Vollmers J."/>
            <person name="Rivas-Marin E."/>
            <person name="Kohn T."/>
            <person name="Peeters S.H."/>
            <person name="Heuer A."/>
            <person name="Rast P."/>
            <person name="Oberbeckmann S."/>
            <person name="Bunk B."/>
            <person name="Jeske O."/>
            <person name="Meyerdierks A."/>
            <person name="Storesund J.E."/>
            <person name="Kallscheuer N."/>
            <person name="Luecker S."/>
            <person name="Lage O.M."/>
            <person name="Pohl T."/>
            <person name="Merkel B.J."/>
            <person name="Hornburger P."/>
            <person name="Mueller R.-W."/>
            <person name="Bruemmer F."/>
            <person name="Labrenz M."/>
            <person name="Spormann A.M."/>
            <person name="Op den Camp H."/>
            <person name="Overmann J."/>
            <person name="Amann R."/>
            <person name="Jetten M.S.M."/>
            <person name="Mascher T."/>
            <person name="Medema M.H."/>
            <person name="Devos D.P."/>
            <person name="Kaster A.-K."/>
            <person name="Ovreas L."/>
            <person name="Rohde M."/>
            <person name="Galperin M.Y."/>
            <person name="Jogler C."/>
        </authorList>
    </citation>
    <scope>NUCLEOTIDE SEQUENCE [LARGE SCALE GENOMIC DNA]</scope>
    <source>
        <strain evidence="4 5">HG15A2</strain>
    </source>
</reference>
<dbReference type="PANTHER" id="PTHR45688">
    <property type="match status" value="1"/>
</dbReference>
<keyword evidence="5" id="KW-1185">Reference proteome</keyword>
<keyword evidence="4" id="KW-0808">Transferase</keyword>
<dbReference type="Gene3D" id="3.40.640.10">
    <property type="entry name" value="Type I PLP-dependent aspartate aminotransferase-like (Major domain)"/>
    <property type="match status" value="1"/>
</dbReference>
<dbReference type="OrthoDB" id="9816013at2"/>
<evidence type="ECO:0000256" key="2">
    <source>
        <dbReference type="ARBA" id="ARBA00022898"/>
    </source>
</evidence>
<comment type="similarity">
    <text evidence="1 3">Belongs to the class-III pyridoxal-phosphate-dependent aminotransferase family.</text>
</comment>
<dbReference type="InterPro" id="IPR015424">
    <property type="entry name" value="PyrdxlP-dep_Trfase"/>
</dbReference>
<protein>
    <submittedName>
        <fullName evidence="4">5-aminovalerate aminotransferase DavT</fullName>
        <ecNumber evidence="4">2.6.1.48</ecNumber>
    </submittedName>
</protein>
<dbReference type="Pfam" id="PF00202">
    <property type="entry name" value="Aminotran_3"/>
    <property type="match status" value="1"/>
</dbReference>
<sequence length="463" mass="51134">MPELKTTTRPAYRSQWAAIDPERTPHINVEPPGPKSKELHERCTKYFKGLSGQVKLFPVAFESGKGCELTDVDGNRYIDFSSGIYVTTLGHCHPKVTEAVQKAAATLMNCHDFTTDIKTRLVEKLAEVLPGDLNGFQFYDSGTTAVEAGQRVLRAATGKHEMLSCFYDYHGKTYGGVSLGHIRSSVYGPVRAPGMHMVPRPDAYRPMWVKGDGTIDTDKYIEFFDQYIDKGTVGSVAGFVLEPIQGWGGSIMPPDDFFPKLRQYCDEKQILLMADEVLTSWGRTGKWLCMEHWDVVPDIVSIGKGFGNGFPVTCVAVREPYKESFEAISASSSYGGNPMACAAALASTEVIEEENLLERATYLGELALERMERMKEEHAMVGDVRAKGCLMGIELVKDKATKEPFNEAGAMVYQKAFKKGLAWIPAGHILRMSPPVVMDDDALLKGLDIIDESIGETARELGM</sequence>
<dbReference type="PANTHER" id="PTHR45688:SF13">
    <property type="entry name" value="ALANINE--GLYOXYLATE AMINOTRANSFERASE 2-LIKE"/>
    <property type="match status" value="1"/>
</dbReference>
<dbReference type="KEGG" id="amob:HG15A2_14840"/>
<keyword evidence="4" id="KW-0032">Aminotransferase</keyword>
<evidence type="ECO:0000313" key="5">
    <source>
        <dbReference type="Proteomes" id="UP000319852"/>
    </source>
</evidence>
<accession>A0A517MTJ9</accession>
<name>A0A517MTJ9_9BACT</name>
<dbReference type="SUPFAM" id="SSF53383">
    <property type="entry name" value="PLP-dependent transferases"/>
    <property type="match status" value="1"/>
</dbReference>
<dbReference type="GO" id="GO:0030170">
    <property type="term" value="F:pyridoxal phosphate binding"/>
    <property type="evidence" value="ECO:0007669"/>
    <property type="project" value="InterPro"/>
</dbReference>
<organism evidence="4 5">
    <name type="scientific">Adhaeretor mobilis</name>
    <dbReference type="NCBI Taxonomy" id="1930276"/>
    <lineage>
        <taxon>Bacteria</taxon>
        <taxon>Pseudomonadati</taxon>
        <taxon>Planctomycetota</taxon>
        <taxon>Planctomycetia</taxon>
        <taxon>Pirellulales</taxon>
        <taxon>Lacipirellulaceae</taxon>
        <taxon>Adhaeretor</taxon>
    </lineage>
</organism>
<dbReference type="PIRSF" id="PIRSF000521">
    <property type="entry name" value="Transaminase_4ab_Lys_Orn"/>
    <property type="match status" value="1"/>
</dbReference>
<dbReference type="Gene3D" id="3.90.1150.10">
    <property type="entry name" value="Aspartate Aminotransferase, domain 1"/>
    <property type="match status" value="1"/>
</dbReference>
<evidence type="ECO:0000256" key="1">
    <source>
        <dbReference type="ARBA" id="ARBA00008954"/>
    </source>
</evidence>
<dbReference type="GO" id="GO:0047589">
    <property type="term" value="F:5-aminovalerate transaminase activity"/>
    <property type="evidence" value="ECO:0007669"/>
    <property type="project" value="UniProtKB-EC"/>
</dbReference>
<keyword evidence="2 3" id="KW-0663">Pyridoxal phosphate</keyword>
<evidence type="ECO:0000313" key="4">
    <source>
        <dbReference type="EMBL" id="QDS98211.1"/>
    </source>
</evidence>
<dbReference type="InterPro" id="IPR015421">
    <property type="entry name" value="PyrdxlP-dep_Trfase_major"/>
</dbReference>
<dbReference type="Proteomes" id="UP000319852">
    <property type="component" value="Chromosome"/>
</dbReference>
<dbReference type="EC" id="2.6.1.48" evidence="4"/>
<dbReference type="EMBL" id="CP036263">
    <property type="protein sequence ID" value="QDS98211.1"/>
    <property type="molecule type" value="Genomic_DNA"/>
</dbReference>
<dbReference type="AlphaFoldDB" id="A0A517MTJ9"/>
<gene>
    <name evidence="4" type="primary">davT</name>
    <name evidence="4" type="ORF">HG15A2_14840</name>
</gene>